<keyword evidence="9" id="KW-0732">Signal</keyword>
<gene>
    <name evidence="23" type="ORF">BGZ99_007061</name>
</gene>
<keyword evidence="24" id="KW-1185">Reference proteome</keyword>
<reference evidence="23" key="1">
    <citation type="journal article" date="2020" name="Fungal Divers.">
        <title>Resolving the Mortierellaceae phylogeny through synthesis of multi-gene phylogenetics and phylogenomics.</title>
        <authorList>
            <person name="Vandepol N."/>
            <person name="Liber J."/>
            <person name="Desiro A."/>
            <person name="Na H."/>
            <person name="Kennedy M."/>
            <person name="Barry K."/>
            <person name="Grigoriev I.V."/>
            <person name="Miller A.N."/>
            <person name="O'Donnell K."/>
            <person name="Stajich J.E."/>
            <person name="Bonito G."/>
        </authorList>
    </citation>
    <scope>NUCLEOTIDE SEQUENCE</scope>
    <source>
        <strain evidence="23">REB-010B</strain>
    </source>
</reference>
<evidence type="ECO:0000256" key="6">
    <source>
        <dbReference type="ARBA" id="ARBA00022645"/>
    </source>
</evidence>
<dbReference type="InterPro" id="IPR046450">
    <property type="entry name" value="PA_dom_sf"/>
</dbReference>
<dbReference type="GO" id="GO:0005794">
    <property type="term" value="C:Golgi apparatus"/>
    <property type="evidence" value="ECO:0007669"/>
    <property type="project" value="UniProtKB-SubCell"/>
</dbReference>
<proteinExistence type="inferred from homology"/>
<dbReference type="Pfam" id="PF04389">
    <property type="entry name" value="Peptidase_M28"/>
    <property type="match status" value="1"/>
</dbReference>
<comment type="caution">
    <text evidence="23">The sequence shown here is derived from an EMBL/GenBank/DDBJ whole genome shotgun (WGS) entry which is preliminary data.</text>
</comment>
<dbReference type="PANTHER" id="PTHR12053">
    <property type="entry name" value="PROTEASE FAMILY M28 PLASMA GLUTAMATE CARBOXYPEPTIDASE-RELATED"/>
    <property type="match status" value="1"/>
</dbReference>
<comment type="subunit">
    <text evidence="18">Homodimer. The monomeric form is inactive while the homodimer is active.</text>
</comment>
<dbReference type="GO" id="GO:0043171">
    <property type="term" value="P:peptide catabolic process"/>
    <property type="evidence" value="ECO:0007669"/>
    <property type="project" value="TreeGrafter"/>
</dbReference>
<evidence type="ECO:0000259" key="22">
    <source>
        <dbReference type="Pfam" id="PF04389"/>
    </source>
</evidence>
<dbReference type="GO" id="GO:0046872">
    <property type="term" value="F:metal ion binding"/>
    <property type="evidence" value="ECO:0007669"/>
    <property type="project" value="UniProtKB-KW"/>
</dbReference>
<dbReference type="GO" id="GO:0004180">
    <property type="term" value="F:carboxypeptidase activity"/>
    <property type="evidence" value="ECO:0007669"/>
    <property type="project" value="UniProtKB-KW"/>
</dbReference>
<evidence type="ECO:0000256" key="1">
    <source>
        <dbReference type="ARBA" id="ARBA00004240"/>
    </source>
</evidence>
<evidence type="ECO:0000256" key="11">
    <source>
        <dbReference type="ARBA" id="ARBA00022824"/>
    </source>
</evidence>
<keyword evidence="10 19" id="KW-0378">Hydrolase</keyword>
<accession>A0A9P6RER4</accession>
<keyword evidence="17" id="KW-0458">Lysosome</keyword>
<evidence type="ECO:0000313" key="24">
    <source>
        <dbReference type="Proteomes" id="UP000738325"/>
    </source>
</evidence>
<evidence type="ECO:0000256" key="18">
    <source>
        <dbReference type="ARBA" id="ARBA00025833"/>
    </source>
</evidence>
<dbReference type="SUPFAM" id="SSF52025">
    <property type="entry name" value="PA domain"/>
    <property type="match status" value="1"/>
</dbReference>
<dbReference type="PANTHER" id="PTHR12053:SF3">
    <property type="entry name" value="CARBOXYPEPTIDASE Q"/>
    <property type="match status" value="1"/>
</dbReference>
<evidence type="ECO:0000313" key="23">
    <source>
        <dbReference type="EMBL" id="KAG0316036.1"/>
    </source>
</evidence>
<keyword evidence="8 19" id="KW-0479">Metal-binding</keyword>
<feature type="compositionally biased region" description="Basic residues" evidence="20">
    <location>
        <begin position="549"/>
        <end position="578"/>
    </location>
</feature>
<sequence length="638" mass="70516">MSEKQGYSVLPQTSEDAQKADLTLGSNKNEPANAPRRPLRRFLVKAGLVAAAMYVFLYLPFGSDDDGDNGSYLHLGRRERHRGGAGCHGKNKKYSFESHMQADVDQLVAGSLESSIVWDRLAEMTDTFGNRIAGSASLEKSIDWIVDQAKSDGLSVTTEDVTVDYWARNEESLFFLSPTRGPVKLHMLGLGFSVPTPLDPVTNENNGIEAEVVVVASKDEMDQYAAEGLLKGRIVVFNKPFQSYGKDVIYRGMAATWAQEHGAVGVLVRSIGPLSLQSPHTGNSYAAKIPAASVSVEDVQLLSRSFKRHRENSEKFPEWPKVKLTMNAKTELSSRVSRNIIIELKGRETPEEVVVVGGHIDSWDVGVGAVDDGAGSFIAWETLRQLSKLERPPRRTVRAVFWTSEENGSPGGRVYAANHPETNTTRHVFAFESDSGVFDPYGIQFTAGKRAKDDPLANSYEFLTAAGKHFMGRRKDLSYRGAGSHVLPNGGGADIAPLCKQGVACAQFAPADPFPLPYSTSPYYVKESPADEGGDEDEDEDDLMGEDRHRRHGHRHYRHGHGHGQRHGHGHHHKHHHHHDENDVGSRDPPRRPVDHGYFYYHHTEADTMGAFTPDQVKNSAAVMAIWTYIAAESRVEF</sequence>
<dbReference type="GO" id="GO:0070573">
    <property type="term" value="F:metallodipeptidase activity"/>
    <property type="evidence" value="ECO:0007669"/>
    <property type="project" value="InterPro"/>
</dbReference>
<feature type="transmembrane region" description="Helical" evidence="21">
    <location>
        <begin position="42"/>
        <end position="61"/>
    </location>
</feature>
<feature type="region of interest" description="Disordered" evidence="20">
    <location>
        <begin position="520"/>
        <end position="597"/>
    </location>
</feature>
<feature type="compositionally biased region" description="Basic and acidic residues" evidence="20">
    <location>
        <begin position="579"/>
        <end position="595"/>
    </location>
</feature>
<organism evidence="23 24">
    <name type="scientific">Dissophora globulifera</name>
    <dbReference type="NCBI Taxonomy" id="979702"/>
    <lineage>
        <taxon>Eukaryota</taxon>
        <taxon>Fungi</taxon>
        <taxon>Fungi incertae sedis</taxon>
        <taxon>Mucoromycota</taxon>
        <taxon>Mortierellomycotina</taxon>
        <taxon>Mortierellomycetes</taxon>
        <taxon>Mortierellales</taxon>
        <taxon>Mortierellaceae</taxon>
        <taxon>Dissophora</taxon>
    </lineage>
</organism>
<evidence type="ECO:0000256" key="19">
    <source>
        <dbReference type="RuleBase" id="RU361240"/>
    </source>
</evidence>
<dbReference type="GO" id="GO:0006508">
    <property type="term" value="P:proteolysis"/>
    <property type="evidence" value="ECO:0007669"/>
    <property type="project" value="UniProtKB-KW"/>
</dbReference>
<dbReference type="InterPro" id="IPR007484">
    <property type="entry name" value="Peptidase_M28"/>
</dbReference>
<evidence type="ECO:0000256" key="16">
    <source>
        <dbReference type="ARBA" id="ARBA00023180"/>
    </source>
</evidence>
<dbReference type="EMBL" id="JAAAIP010000499">
    <property type="protein sequence ID" value="KAG0316036.1"/>
    <property type="molecule type" value="Genomic_DNA"/>
</dbReference>
<evidence type="ECO:0000256" key="4">
    <source>
        <dbReference type="ARBA" id="ARBA00004613"/>
    </source>
</evidence>
<evidence type="ECO:0000256" key="17">
    <source>
        <dbReference type="ARBA" id="ARBA00023228"/>
    </source>
</evidence>
<comment type="similarity">
    <text evidence="19">Belongs to the peptidase M28 family.</text>
</comment>
<evidence type="ECO:0000256" key="12">
    <source>
        <dbReference type="ARBA" id="ARBA00022833"/>
    </source>
</evidence>
<keyword evidence="13" id="KW-0333">Golgi apparatus</keyword>
<evidence type="ECO:0000256" key="10">
    <source>
        <dbReference type="ARBA" id="ARBA00022801"/>
    </source>
</evidence>
<evidence type="ECO:0000256" key="5">
    <source>
        <dbReference type="ARBA" id="ARBA00022525"/>
    </source>
</evidence>
<protein>
    <recommendedName>
        <fullName evidence="19">Peptide hydrolase</fullName>
        <ecNumber evidence="19">3.4.-.-</ecNumber>
    </recommendedName>
</protein>
<dbReference type="InterPro" id="IPR039866">
    <property type="entry name" value="CPQ"/>
</dbReference>
<dbReference type="EC" id="3.4.-.-" evidence="19"/>
<dbReference type="GO" id="GO:0005615">
    <property type="term" value="C:extracellular space"/>
    <property type="evidence" value="ECO:0007669"/>
    <property type="project" value="TreeGrafter"/>
</dbReference>
<evidence type="ECO:0000256" key="9">
    <source>
        <dbReference type="ARBA" id="ARBA00022729"/>
    </source>
</evidence>
<keyword evidence="6" id="KW-0121">Carboxypeptidase</keyword>
<keyword evidence="21" id="KW-0472">Membrane</keyword>
<evidence type="ECO:0000256" key="3">
    <source>
        <dbReference type="ARBA" id="ARBA00004555"/>
    </source>
</evidence>
<feature type="domain" description="Peptidase M28" evidence="22">
    <location>
        <begin position="339"/>
        <end position="622"/>
    </location>
</feature>
<dbReference type="Proteomes" id="UP000738325">
    <property type="component" value="Unassembled WGS sequence"/>
</dbReference>
<evidence type="ECO:0000256" key="2">
    <source>
        <dbReference type="ARBA" id="ARBA00004371"/>
    </source>
</evidence>
<dbReference type="AlphaFoldDB" id="A0A9P6RER4"/>
<keyword evidence="21" id="KW-0812">Transmembrane</keyword>
<evidence type="ECO:0000256" key="20">
    <source>
        <dbReference type="SAM" id="MobiDB-lite"/>
    </source>
</evidence>
<feature type="region of interest" description="Disordered" evidence="20">
    <location>
        <begin position="1"/>
        <end position="34"/>
    </location>
</feature>
<dbReference type="Gene3D" id="3.50.30.30">
    <property type="match status" value="1"/>
</dbReference>
<keyword evidence="15" id="KW-0865">Zymogen</keyword>
<comment type="subcellular location">
    <subcellularLocation>
        <location evidence="1">Endoplasmic reticulum</location>
    </subcellularLocation>
    <subcellularLocation>
        <location evidence="3">Golgi apparatus</location>
    </subcellularLocation>
    <subcellularLocation>
        <location evidence="2">Lysosome</location>
    </subcellularLocation>
    <subcellularLocation>
        <location evidence="4">Secreted</location>
    </subcellularLocation>
</comment>
<keyword evidence="11" id="KW-0256">Endoplasmic reticulum</keyword>
<keyword evidence="7 19" id="KW-0645">Protease</keyword>
<dbReference type="Gene3D" id="3.40.630.10">
    <property type="entry name" value="Zn peptidases"/>
    <property type="match status" value="1"/>
</dbReference>
<evidence type="ECO:0000256" key="21">
    <source>
        <dbReference type="SAM" id="Phobius"/>
    </source>
</evidence>
<feature type="compositionally biased region" description="Acidic residues" evidence="20">
    <location>
        <begin position="530"/>
        <end position="544"/>
    </location>
</feature>
<keyword evidence="14" id="KW-0482">Metalloprotease</keyword>
<dbReference type="OrthoDB" id="10013407at2759"/>
<evidence type="ECO:0000256" key="13">
    <source>
        <dbReference type="ARBA" id="ARBA00023034"/>
    </source>
</evidence>
<evidence type="ECO:0000256" key="15">
    <source>
        <dbReference type="ARBA" id="ARBA00023145"/>
    </source>
</evidence>
<keyword evidence="12 19" id="KW-0862">Zinc</keyword>
<dbReference type="GO" id="GO:0005783">
    <property type="term" value="C:endoplasmic reticulum"/>
    <property type="evidence" value="ECO:0007669"/>
    <property type="project" value="UniProtKB-SubCell"/>
</dbReference>
<evidence type="ECO:0000256" key="7">
    <source>
        <dbReference type="ARBA" id="ARBA00022670"/>
    </source>
</evidence>
<name>A0A9P6RER4_9FUNG</name>
<dbReference type="SUPFAM" id="SSF53187">
    <property type="entry name" value="Zn-dependent exopeptidases"/>
    <property type="match status" value="1"/>
</dbReference>
<keyword evidence="5" id="KW-0964">Secreted</keyword>
<keyword evidence="21" id="KW-1133">Transmembrane helix</keyword>
<evidence type="ECO:0000256" key="14">
    <source>
        <dbReference type="ARBA" id="ARBA00023049"/>
    </source>
</evidence>
<keyword evidence="16" id="KW-0325">Glycoprotein</keyword>
<evidence type="ECO:0000256" key="8">
    <source>
        <dbReference type="ARBA" id="ARBA00022723"/>
    </source>
</evidence>